<dbReference type="SUPFAM" id="SSF48264">
    <property type="entry name" value="Cytochrome P450"/>
    <property type="match status" value="1"/>
</dbReference>
<dbReference type="EMBL" id="FQ790317">
    <property type="protein sequence ID" value="CCD34780.1"/>
    <property type="molecule type" value="Genomic_DNA"/>
</dbReference>
<dbReference type="PANTHER" id="PTHR24287:SF19">
    <property type="entry name" value="CYTOCHROME P450"/>
    <property type="match status" value="1"/>
</dbReference>
<evidence type="ECO:0000256" key="4">
    <source>
        <dbReference type="ARBA" id="ARBA00023002"/>
    </source>
</evidence>
<reference evidence="8" key="1">
    <citation type="journal article" date="2011" name="PLoS Genet.">
        <title>Genomic analysis of the necrotrophic fungal pathogens Sclerotinia sclerotiorum and Botrytis cinerea.</title>
        <authorList>
            <person name="Amselem J."/>
            <person name="Cuomo C.A."/>
            <person name="van Kan J.A."/>
            <person name="Viaud M."/>
            <person name="Benito E.P."/>
            <person name="Couloux A."/>
            <person name="Coutinho P.M."/>
            <person name="de Vries R.P."/>
            <person name="Dyer P.S."/>
            <person name="Fillinger S."/>
            <person name="Fournier E."/>
            <person name="Gout L."/>
            <person name="Hahn M."/>
            <person name="Kohn L."/>
            <person name="Lapalu N."/>
            <person name="Plummer K.M."/>
            <person name="Pradier J.M."/>
            <person name="Quevillon E."/>
            <person name="Sharon A."/>
            <person name="Simon A."/>
            <person name="ten Have A."/>
            <person name="Tudzynski B."/>
            <person name="Tudzynski P."/>
            <person name="Wincker P."/>
            <person name="Andrew M."/>
            <person name="Anthouard V."/>
            <person name="Beever R.E."/>
            <person name="Beffa R."/>
            <person name="Benoit I."/>
            <person name="Bouzid O."/>
            <person name="Brault B."/>
            <person name="Chen Z."/>
            <person name="Choquer M."/>
            <person name="Collemare J."/>
            <person name="Cotton P."/>
            <person name="Danchin E.G."/>
            <person name="Da Silva C."/>
            <person name="Gautier A."/>
            <person name="Giraud C."/>
            <person name="Giraud T."/>
            <person name="Gonzalez C."/>
            <person name="Grossetete S."/>
            <person name="Guldener U."/>
            <person name="Henrissat B."/>
            <person name="Howlett B.J."/>
            <person name="Kodira C."/>
            <person name="Kretschmer M."/>
            <person name="Lappartient A."/>
            <person name="Leroch M."/>
            <person name="Levis C."/>
            <person name="Mauceli E."/>
            <person name="Neuveglise C."/>
            <person name="Oeser B."/>
            <person name="Pearson M."/>
            <person name="Poulain J."/>
            <person name="Poussereau N."/>
            <person name="Quesneville H."/>
            <person name="Rascle C."/>
            <person name="Schumacher J."/>
            <person name="Segurens B."/>
            <person name="Sexton A."/>
            <person name="Silva E."/>
            <person name="Sirven C."/>
            <person name="Soanes D.M."/>
            <person name="Talbot N.J."/>
            <person name="Templeton M."/>
            <person name="Yandava C."/>
            <person name="Yarden O."/>
            <person name="Zeng Q."/>
            <person name="Rollins J.A."/>
            <person name="Lebrun M.H."/>
            <person name="Dickman M."/>
        </authorList>
    </citation>
    <scope>NUCLEOTIDE SEQUENCE [LARGE SCALE GENOMIC DNA]</scope>
    <source>
        <strain evidence="8">T4</strain>
    </source>
</reference>
<name>G2YCF1_BOTF4</name>
<evidence type="ECO:0008006" key="9">
    <source>
        <dbReference type="Google" id="ProtNLM"/>
    </source>
</evidence>
<dbReference type="InParanoid" id="G2YCF1"/>
<dbReference type="Gene3D" id="1.10.630.10">
    <property type="entry name" value="Cytochrome P450"/>
    <property type="match status" value="1"/>
</dbReference>
<dbReference type="STRING" id="999810.G2YCF1"/>
<evidence type="ECO:0000256" key="2">
    <source>
        <dbReference type="ARBA" id="ARBA00010617"/>
    </source>
</evidence>
<gene>
    <name evidence="7" type="ORF">BofuT4_P098390.1</name>
</gene>
<evidence type="ECO:0000256" key="6">
    <source>
        <dbReference type="ARBA" id="ARBA00023033"/>
    </source>
</evidence>
<comment type="cofactor">
    <cofactor evidence="1">
        <name>heme</name>
        <dbReference type="ChEBI" id="CHEBI:30413"/>
    </cofactor>
</comment>
<evidence type="ECO:0000256" key="1">
    <source>
        <dbReference type="ARBA" id="ARBA00001971"/>
    </source>
</evidence>
<dbReference type="AlphaFoldDB" id="G2YCF1"/>
<keyword evidence="4" id="KW-0560">Oxidoreductase</keyword>
<comment type="similarity">
    <text evidence="2">Belongs to the cytochrome P450 family.</text>
</comment>
<keyword evidence="3" id="KW-0479">Metal-binding</keyword>
<dbReference type="InterPro" id="IPR047146">
    <property type="entry name" value="Cyt_P450_E_CYP52_fungi"/>
</dbReference>
<keyword evidence="6" id="KW-0503">Monooxygenase</keyword>
<protein>
    <recommendedName>
        <fullName evidence="9">Cytochrome P450</fullName>
    </recommendedName>
</protein>
<dbReference type="GO" id="GO:0016705">
    <property type="term" value="F:oxidoreductase activity, acting on paired donors, with incorporation or reduction of molecular oxygen"/>
    <property type="evidence" value="ECO:0007669"/>
    <property type="project" value="InterPro"/>
</dbReference>
<sequence>MNVFMPRRDTTFVLIANCLFHLAKNPEIWAQLRAESIGNVLQETLRLQGPAGRSQLLALKNTILPVGGGPDGQSPILVEQGDVVALNTWGPNHDKDISTGISICTGGNDVDEFKPQRLNDKRMV</sequence>
<evidence type="ECO:0000313" key="7">
    <source>
        <dbReference type="EMBL" id="CCD34780.1"/>
    </source>
</evidence>
<dbReference type="Proteomes" id="UP000008177">
    <property type="component" value="Unplaced contigs"/>
</dbReference>
<organism evidence="7 8">
    <name type="scientific">Botryotinia fuckeliana (strain T4)</name>
    <name type="common">Noble rot fungus</name>
    <name type="synonym">Botrytis cinerea</name>
    <dbReference type="NCBI Taxonomy" id="999810"/>
    <lineage>
        <taxon>Eukaryota</taxon>
        <taxon>Fungi</taxon>
        <taxon>Dikarya</taxon>
        <taxon>Ascomycota</taxon>
        <taxon>Pezizomycotina</taxon>
        <taxon>Leotiomycetes</taxon>
        <taxon>Helotiales</taxon>
        <taxon>Sclerotiniaceae</taxon>
        <taxon>Botrytis</taxon>
    </lineage>
</organism>
<proteinExistence type="inferred from homology"/>
<keyword evidence="5" id="KW-0408">Iron</keyword>
<evidence type="ECO:0000256" key="3">
    <source>
        <dbReference type="ARBA" id="ARBA00022723"/>
    </source>
</evidence>
<dbReference type="GO" id="GO:0005506">
    <property type="term" value="F:iron ion binding"/>
    <property type="evidence" value="ECO:0007669"/>
    <property type="project" value="InterPro"/>
</dbReference>
<evidence type="ECO:0000256" key="5">
    <source>
        <dbReference type="ARBA" id="ARBA00023004"/>
    </source>
</evidence>
<evidence type="ECO:0000313" key="8">
    <source>
        <dbReference type="Proteomes" id="UP000008177"/>
    </source>
</evidence>
<accession>G2YCF1</accession>
<dbReference type="HOGENOM" id="CLU_2003564_0_0_1"/>
<dbReference type="GO" id="GO:0020037">
    <property type="term" value="F:heme binding"/>
    <property type="evidence" value="ECO:0007669"/>
    <property type="project" value="InterPro"/>
</dbReference>
<dbReference type="PANTHER" id="PTHR24287">
    <property type="entry name" value="P450, PUTATIVE (EUROFUNG)-RELATED"/>
    <property type="match status" value="1"/>
</dbReference>
<dbReference type="GO" id="GO:0004497">
    <property type="term" value="F:monooxygenase activity"/>
    <property type="evidence" value="ECO:0007669"/>
    <property type="project" value="UniProtKB-KW"/>
</dbReference>
<dbReference type="InterPro" id="IPR036396">
    <property type="entry name" value="Cyt_P450_sf"/>
</dbReference>